<sequence>MDKDAIRKKIDRLNEGIRWRRLFLGGGFIAAATPFLPLLQQPDAGLELGWGSYFLIGVGLFAVLYAYLTNRHDQAEVEKLQAELDAEPAE</sequence>
<keyword evidence="1" id="KW-1133">Transmembrane helix</keyword>
<dbReference type="RefSeq" id="WP_350257886.1">
    <property type="nucleotide sequence ID" value="NZ_CP138335.1"/>
</dbReference>
<accession>A0AAU7V627</accession>
<organism evidence="2">
    <name type="scientific">Scrofimicrobium appendicitidis</name>
    <dbReference type="NCBI Taxonomy" id="3079930"/>
    <lineage>
        <taxon>Bacteria</taxon>
        <taxon>Bacillati</taxon>
        <taxon>Actinomycetota</taxon>
        <taxon>Actinomycetes</taxon>
        <taxon>Actinomycetales</taxon>
        <taxon>Actinomycetaceae</taxon>
        <taxon>Scrofimicrobium</taxon>
    </lineage>
</organism>
<feature type="transmembrane region" description="Helical" evidence="1">
    <location>
        <begin position="21"/>
        <end position="38"/>
    </location>
</feature>
<dbReference type="EMBL" id="CP138335">
    <property type="protein sequence ID" value="XBW07683.1"/>
    <property type="molecule type" value="Genomic_DNA"/>
</dbReference>
<feature type="transmembrane region" description="Helical" evidence="1">
    <location>
        <begin position="50"/>
        <end position="68"/>
    </location>
</feature>
<keyword evidence="1" id="KW-0472">Membrane</keyword>
<reference evidence="2" key="1">
    <citation type="submission" date="2023-11" db="EMBL/GenBank/DDBJ databases">
        <title>Scrofimicrobium hongkongense sp. nov., isolated from a patient with peritonitis.</title>
        <authorList>
            <person name="Lao H.Y."/>
            <person name="Wong A.Y.P."/>
            <person name="Ng T.L."/>
            <person name="Wong R.Y.L."/>
            <person name="Yau M.C.Y."/>
            <person name="Lam J.Y.W."/>
            <person name="Siu G.K.H."/>
        </authorList>
    </citation>
    <scope>NUCLEOTIDE SEQUENCE</scope>
    <source>
        <strain evidence="2">R131</strain>
    </source>
</reference>
<keyword evidence="1" id="KW-0812">Transmembrane</keyword>
<evidence type="ECO:0000256" key="1">
    <source>
        <dbReference type="SAM" id="Phobius"/>
    </source>
</evidence>
<dbReference type="AlphaFoldDB" id="A0AAU7V627"/>
<name>A0AAU7V627_9ACTO</name>
<gene>
    <name evidence="2" type="ORF">SAC06_08545</name>
</gene>
<evidence type="ECO:0000313" key="2">
    <source>
        <dbReference type="EMBL" id="XBW07683.1"/>
    </source>
</evidence>
<dbReference type="KEGG" id="sapp:SAC06_08545"/>
<proteinExistence type="predicted"/>
<evidence type="ECO:0008006" key="3">
    <source>
        <dbReference type="Google" id="ProtNLM"/>
    </source>
</evidence>
<protein>
    <recommendedName>
        <fullName evidence="3">DUF485 domain-containing protein</fullName>
    </recommendedName>
</protein>